<reference evidence="4" key="1">
    <citation type="submission" date="2018-06" db="EMBL/GenBank/DDBJ databases">
        <authorList>
            <person name="Zhirakovskaya E."/>
        </authorList>
    </citation>
    <scope>NUCLEOTIDE SEQUENCE</scope>
</reference>
<dbReference type="InterPro" id="IPR029062">
    <property type="entry name" value="Class_I_gatase-like"/>
</dbReference>
<gene>
    <name evidence="4" type="ORF">MNBD_GAMMA26-308</name>
</gene>
<dbReference type="Pfam" id="PF23357">
    <property type="entry name" value="DUF7088"/>
    <property type="match status" value="1"/>
</dbReference>
<feature type="transmembrane region" description="Helical" evidence="1">
    <location>
        <begin position="418"/>
        <end position="441"/>
    </location>
</feature>
<protein>
    <submittedName>
        <fullName evidence="4">Gliding motility-associated ABC transporter substrate-binding protein GldG</fullName>
    </submittedName>
</protein>
<proteinExistence type="predicted"/>
<keyword evidence="1" id="KW-0472">Membrane</keyword>
<dbReference type="Gene3D" id="3.40.50.880">
    <property type="match status" value="1"/>
</dbReference>
<evidence type="ECO:0000313" key="4">
    <source>
        <dbReference type="EMBL" id="VAX09520.1"/>
    </source>
</evidence>
<accession>A0A3B1BGE5</accession>
<keyword evidence="1" id="KW-1133">Transmembrane helix</keyword>
<dbReference type="AlphaFoldDB" id="A0A3B1BGE5"/>
<dbReference type="SUPFAM" id="SSF52317">
    <property type="entry name" value="Class I glutamine amidotransferase-like"/>
    <property type="match status" value="1"/>
</dbReference>
<feature type="transmembrane region" description="Helical" evidence="1">
    <location>
        <begin position="12"/>
        <end position="29"/>
    </location>
</feature>
<evidence type="ECO:0000256" key="1">
    <source>
        <dbReference type="SAM" id="Phobius"/>
    </source>
</evidence>
<sequence length="446" mass="49491">MQQLKARLENLIFYLLLLVAMGLLAWLSTRYEARWDWSSGARNTLSETSQQMLARLDSPLRITSFAPENPLLRQRVNEAIQRYQYHKPDIELIFINPETHPEQIRQLGITLPGELLLEYQGRSETLRQISEQALSNAIQRLAQQREHWLIPITGHGERNMAGAANFDLGDFSKELTNKGFQVQSLDIVTASEIPQNIGLLIIASPRVSYLPSEVQQILGYVEQGGNLLWLADPGGLYGLEPLAKALGIRFLPGVIVDPNASTMNIQDPAVALVPRYPQHPATSGFELLTVFPHSAALIAENSQWQVTPLLTTLPRTWNETGPVKGEVSRNSALGEQAGPLHIGIAFSRDISNNGVAKQQRMLVIGDGDFLSNAYLGNGGNLNLGLNLIRWLTSEESMLNIPAKTAPDLSLNLSRTATIIIGFGFLAVLPLGLFGSGIFIWWRRRRR</sequence>
<dbReference type="InterPro" id="IPR019196">
    <property type="entry name" value="ABC_transp_unknown"/>
</dbReference>
<keyword evidence="1" id="KW-0812">Transmembrane</keyword>
<name>A0A3B1BGE5_9ZZZZ</name>
<evidence type="ECO:0000259" key="3">
    <source>
        <dbReference type="Pfam" id="PF23357"/>
    </source>
</evidence>
<dbReference type="Pfam" id="PF09822">
    <property type="entry name" value="ABC_transp_aux"/>
    <property type="match status" value="1"/>
</dbReference>
<evidence type="ECO:0000259" key="2">
    <source>
        <dbReference type="Pfam" id="PF09822"/>
    </source>
</evidence>
<feature type="domain" description="DUF7088" evidence="3">
    <location>
        <begin position="42"/>
        <end position="109"/>
    </location>
</feature>
<dbReference type="EMBL" id="UOFX01000053">
    <property type="protein sequence ID" value="VAX09520.1"/>
    <property type="molecule type" value="Genomic_DNA"/>
</dbReference>
<organism evidence="4">
    <name type="scientific">hydrothermal vent metagenome</name>
    <dbReference type="NCBI Taxonomy" id="652676"/>
    <lineage>
        <taxon>unclassified sequences</taxon>
        <taxon>metagenomes</taxon>
        <taxon>ecological metagenomes</taxon>
    </lineage>
</organism>
<dbReference type="InterPro" id="IPR055396">
    <property type="entry name" value="DUF7088"/>
</dbReference>
<feature type="domain" description="ABC-type uncharacterised transport system" evidence="2">
    <location>
        <begin position="152"/>
        <end position="378"/>
    </location>
</feature>